<comment type="caution">
    <text evidence="1">The sequence shown here is derived from an EMBL/GenBank/DDBJ whole genome shotgun (WGS) entry which is preliminary data.</text>
</comment>
<evidence type="ECO:0008006" key="3">
    <source>
        <dbReference type="Google" id="ProtNLM"/>
    </source>
</evidence>
<dbReference type="SUPFAM" id="SSF52540">
    <property type="entry name" value="P-loop containing nucleoside triphosphate hydrolases"/>
    <property type="match status" value="1"/>
</dbReference>
<dbReference type="EMBL" id="JBHRTS010000010">
    <property type="protein sequence ID" value="MFC3195851.1"/>
    <property type="molecule type" value="Genomic_DNA"/>
</dbReference>
<evidence type="ECO:0000313" key="1">
    <source>
        <dbReference type="EMBL" id="MFC3195851.1"/>
    </source>
</evidence>
<name>A0ABV7JGM8_9GAMM</name>
<gene>
    <name evidence="1" type="ORF">ACFODZ_16475</name>
</gene>
<dbReference type="Gene3D" id="3.40.50.300">
    <property type="entry name" value="P-loop containing nucleotide triphosphate hydrolases"/>
    <property type="match status" value="1"/>
</dbReference>
<dbReference type="Proteomes" id="UP001595533">
    <property type="component" value="Unassembled WGS sequence"/>
</dbReference>
<keyword evidence="2" id="KW-1185">Reference proteome</keyword>
<proteinExistence type="predicted"/>
<organism evidence="1 2">
    <name type="scientific">Marinicella sediminis</name>
    <dbReference type="NCBI Taxonomy" id="1792834"/>
    <lineage>
        <taxon>Bacteria</taxon>
        <taxon>Pseudomonadati</taxon>
        <taxon>Pseudomonadota</taxon>
        <taxon>Gammaproteobacteria</taxon>
        <taxon>Lysobacterales</taxon>
        <taxon>Marinicellaceae</taxon>
        <taxon>Marinicella</taxon>
    </lineage>
</organism>
<accession>A0ABV7JGM8</accession>
<evidence type="ECO:0000313" key="2">
    <source>
        <dbReference type="Proteomes" id="UP001595533"/>
    </source>
</evidence>
<reference evidence="2" key="1">
    <citation type="journal article" date="2019" name="Int. J. Syst. Evol. Microbiol.">
        <title>The Global Catalogue of Microorganisms (GCM) 10K type strain sequencing project: providing services to taxonomists for standard genome sequencing and annotation.</title>
        <authorList>
            <consortium name="The Broad Institute Genomics Platform"/>
            <consortium name="The Broad Institute Genome Sequencing Center for Infectious Disease"/>
            <person name="Wu L."/>
            <person name="Ma J."/>
        </authorList>
    </citation>
    <scope>NUCLEOTIDE SEQUENCE [LARGE SCALE GENOMIC DNA]</scope>
    <source>
        <strain evidence="2">KCTC 42953</strain>
    </source>
</reference>
<protein>
    <recommendedName>
        <fullName evidence="3">Shikimate kinase</fullName>
    </recommendedName>
</protein>
<dbReference type="RefSeq" id="WP_077412945.1">
    <property type="nucleotide sequence ID" value="NZ_JBHRTS010000010.1"/>
</dbReference>
<sequence>MDVLFIYGPAAAGKYTIGHRVGEILNMPLFHNHLVVDAVRALFDFGTPGFCQLRAELWQSAFQTAAEHQQSFVFTFSPERTVDPELISELEQAITSQGGEVHYIELICNDKHLIQRLNNESRRRFGKLTDEALYQQIKADGGFSFPRFCQPVLSLDSGRLSAQQSALRIIDWYRHR</sequence>
<dbReference type="InterPro" id="IPR027417">
    <property type="entry name" value="P-loop_NTPase"/>
</dbReference>